<reference evidence="2 3" key="1">
    <citation type="submission" date="2020-12" db="EMBL/GenBank/DDBJ databases">
        <title>Concerted genomic and epigenomic changes stabilize Arabidopsis allopolyploids.</title>
        <authorList>
            <person name="Chen Z."/>
        </authorList>
    </citation>
    <scope>NUCLEOTIDE SEQUENCE [LARGE SCALE GENOMIC DNA]</scope>
    <source>
        <strain evidence="2">Allo738</strain>
        <tissue evidence="2">Leaf</tissue>
    </source>
</reference>
<dbReference type="AlphaFoldDB" id="A0A8T2D009"/>
<feature type="compositionally biased region" description="Acidic residues" evidence="1">
    <location>
        <begin position="288"/>
        <end position="307"/>
    </location>
</feature>
<dbReference type="EMBL" id="JAEFBK010000005">
    <property type="protein sequence ID" value="KAG7603730.1"/>
    <property type="molecule type" value="Genomic_DNA"/>
</dbReference>
<comment type="caution">
    <text evidence="2">The sequence shown here is derived from an EMBL/GenBank/DDBJ whole genome shotgun (WGS) entry which is preliminary data.</text>
</comment>
<dbReference type="Proteomes" id="UP000694240">
    <property type="component" value="Chromosome 5"/>
</dbReference>
<evidence type="ECO:0000256" key="1">
    <source>
        <dbReference type="SAM" id="MobiDB-lite"/>
    </source>
</evidence>
<evidence type="ECO:0000313" key="3">
    <source>
        <dbReference type="Proteomes" id="UP000694240"/>
    </source>
</evidence>
<protein>
    <submittedName>
        <fullName evidence="2">Uncharacterized protein</fullName>
    </submittedName>
</protein>
<feature type="compositionally biased region" description="Low complexity" evidence="1">
    <location>
        <begin position="190"/>
        <end position="203"/>
    </location>
</feature>
<accession>A0A8T2D009</accession>
<keyword evidence="3" id="KW-1185">Reference proteome</keyword>
<organism evidence="2 3">
    <name type="scientific">Arabidopsis thaliana x Arabidopsis arenosa</name>
    <dbReference type="NCBI Taxonomy" id="1240361"/>
    <lineage>
        <taxon>Eukaryota</taxon>
        <taxon>Viridiplantae</taxon>
        <taxon>Streptophyta</taxon>
        <taxon>Embryophyta</taxon>
        <taxon>Tracheophyta</taxon>
        <taxon>Spermatophyta</taxon>
        <taxon>Magnoliopsida</taxon>
        <taxon>eudicotyledons</taxon>
        <taxon>Gunneridae</taxon>
        <taxon>Pentapetalae</taxon>
        <taxon>rosids</taxon>
        <taxon>malvids</taxon>
        <taxon>Brassicales</taxon>
        <taxon>Brassicaceae</taxon>
        <taxon>Camelineae</taxon>
        <taxon>Arabidopsis</taxon>
    </lineage>
</organism>
<proteinExistence type="predicted"/>
<feature type="region of interest" description="Disordered" evidence="1">
    <location>
        <begin position="246"/>
        <end position="307"/>
    </location>
</feature>
<name>A0A8T2D009_9BRAS</name>
<feature type="region of interest" description="Disordered" evidence="1">
    <location>
        <begin position="187"/>
        <end position="206"/>
    </location>
</feature>
<sequence>MLFVVRYESDFPSDIHRLMQQYLLPVKNRRFYVQFYFDGSFNHRKFQWLEWVLVEVTWSNCSFSLILSWKVTHHIHKVLHTKWFSFAPPKGSAAAETNPNEPLLAPLEGGGGRRHHLCKKENDTETHLHSFGLTSLVPTSLLFVTLLFCITFVCYPLAPNGESVLGGADQADQAYQAEQKRIKRNKQIKLNKSGLNGSSGSSSITVDQTDLAVQNKDLNGESGSNVIAPQNGRIFGVGGISTRERGESSAASALANTRNRRFGDSPDRANNNMESEDADPDKDGVDPVNEDADEALDGEDEAGGTTF</sequence>
<gene>
    <name evidence="2" type="ORF">ISN45_At05g026680</name>
</gene>
<evidence type="ECO:0000313" key="2">
    <source>
        <dbReference type="EMBL" id="KAG7603730.1"/>
    </source>
</evidence>